<sequence length="59" mass="6378">MWSCREKAAAFILHGKATTTAAVTNQTDAPGTTDVKYDWSQVMCTEIQLVTDATTVAMP</sequence>
<evidence type="ECO:0000313" key="2">
    <source>
        <dbReference type="WBParaSite" id="nRc.2.0.1.t15321-RA"/>
    </source>
</evidence>
<evidence type="ECO:0000313" key="1">
    <source>
        <dbReference type="Proteomes" id="UP000887565"/>
    </source>
</evidence>
<dbReference type="WBParaSite" id="nRc.2.0.1.t15321-RA">
    <property type="protein sequence ID" value="nRc.2.0.1.t15321-RA"/>
    <property type="gene ID" value="nRc.2.0.1.g15321"/>
</dbReference>
<organism evidence="1 2">
    <name type="scientific">Romanomermis culicivorax</name>
    <name type="common">Nematode worm</name>
    <dbReference type="NCBI Taxonomy" id="13658"/>
    <lineage>
        <taxon>Eukaryota</taxon>
        <taxon>Metazoa</taxon>
        <taxon>Ecdysozoa</taxon>
        <taxon>Nematoda</taxon>
        <taxon>Enoplea</taxon>
        <taxon>Dorylaimia</taxon>
        <taxon>Mermithida</taxon>
        <taxon>Mermithoidea</taxon>
        <taxon>Mermithidae</taxon>
        <taxon>Romanomermis</taxon>
    </lineage>
</organism>
<keyword evidence="1" id="KW-1185">Reference proteome</keyword>
<dbReference type="AlphaFoldDB" id="A0A915IMX2"/>
<dbReference type="Proteomes" id="UP000887565">
    <property type="component" value="Unplaced"/>
</dbReference>
<protein>
    <submittedName>
        <fullName evidence="2">Uncharacterized protein</fullName>
    </submittedName>
</protein>
<name>A0A915IMX2_ROMCU</name>
<reference evidence="2" key="1">
    <citation type="submission" date="2022-11" db="UniProtKB">
        <authorList>
            <consortium name="WormBaseParasite"/>
        </authorList>
    </citation>
    <scope>IDENTIFICATION</scope>
</reference>
<proteinExistence type="predicted"/>
<accession>A0A915IMX2</accession>